<protein>
    <submittedName>
        <fullName evidence="1">Peptide chain release factor 1</fullName>
    </submittedName>
</protein>
<proteinExistence type="predicted"/>
<keyword evidence="2" id="KW-1185">Reference proteome</keyword>
<evidence type="ECO:0000313" key="2">
    <source>
        <dbReference type="Proteomes" id="UP000015354"/>
    </source>
</evidence>
<dbReference type="Proteomes" id="UP000015354">
    <property type="component" value="Unassembled WGS sequence"/>
</dbReference>
<dbReference type="AlphaFoldDB" id="S9TUV9"/>
<comment type="caution">
    <text evidence="1">The sequence shown here is derived from an EMBL/GenBank/DDBJ whole genome shotgun (WGS) entry which is preliminary data.</text>
</comment>
<name>S9TUV9_9TRYP</name>
<accession>S9TUV9</accession>
<organism evidence="1 2">
    <name type="scientific">Strigomonas culicis</name>
    <dbReference type="NCBI Taxonomy" id="28005"/>
    <lineage>
        <taxon>Eukaryota</taxon>
        <taxon>Discoba</taxon>
        <taxon>Euglenozoa</taxon>
        <taxon>Kinetoplastea</taxon>
        <taxon>Metakinetoplastina</taxon>
        <taxon>Trypanosomatida</taxon>
        <taxon>Trypanosomatidae</taxon>
        <taxon>Strigomonadinae</taxon>
        <taxon>Strigomonas</taxon>
    </lineage>
</organism>
<reference evidence="1 2" key="1">
    <citation type="journal article" date="2013" name="PLoS ONE">
        <title>Predicting the Proteins of Angomonas deanei, Strigomonas culicis and Their Respective Endosymbionts Reveals New Aspects of the Trypanosomatidae Family.</title>
        <authorList>
            <person name="Motta M.C."/>
            <person name="Martins A.C."/>
            <person name="de Souza S.S."/>
            <person name="Catta-Preta C.M."/>
            <person name="Silva R."/>
            <person name="Klein C.C."/>
            <person name="de Almeida L.G."/>
            <person name="de Lima Cunha O."/>
            <person name="Ciapina L.P."/>
            <person name="Brocchi M."/>
            <person name="Colabardini A.C."/>
            <person name="de Araujo Lima B."/>
            <person name="Machado C.R."/>
            <person name="de Almeida Soares C.M."/>
            <person name="Probst C.M."/>
            <person name="de Menezes C.B."/>
            <person name="Thompson C.E."/>
            <person name="Bartholomeu D.C."/>
            <person name="Gradia D.F."/>
            <person name="Pavoni D.P."/>
            <person name="Grisard E.C."/>
            <person name="Fantinatti-Garboggini F."/>
            <person name="Marchini F.K."/>
            <person name="Rodrigues-Luiz G.F."/>
            <person name="Wagner G."/>
            <person name="Goldman G.H."/>
            <person name="Fietto J.L."/>
            <person name="Elias M.C."/>
            <person name="Goldman M.H."/>
            <person name="Sagot M.F."/>
            <person name="Pereira M."/>
            <person name="Stoco P.H."/>
            <person name="de Mendonca-Neto R.P."/>
            <person name="Teixeira S.M."/>
            <person name="Maciel T.E."/>
            <person name="de Oliveira Mendes T.A."/>
            <person name="Urmenyi T.P."/>
            <person name="de Souza W."/>
            <person name="Schenkman S."/>
            <person name="de Vasconcelos A.T."/>
        </authorList>
    </citation>
    <scope>NUCLEOTIDE SEQUENCE [LARGE SCALE GENOMIC DNA]</scope>
</reference>
<evidence type="ECO:0000313" key="1">
    <source>
        <dbReference type="EMBL" id="EPY20343.1"/>
    </source>
</evidence>
<dbReference type="EMBL" id="ATMH01009037">
    <property type="protein sequence ID" value="EPY20343.1"/>
    <property type="molecule type" value="Genomic_DNA"/>
</dbReference>
<sequence length="460" mass="51357">MFEQHRTELLAVINVVELIMKTHESAPTLHESGQGIVLPQPVVRHSVLGIIVRPHLVRPLTAAPLARPRGVQRGVLLSHLLRENLLRDHLQRELLVPERGSRLMALHTNSRWLVRQHDAVGAALHALAPGSGAANKVNFAVALVHIYRDWVEHGHHGEHCRGGLHLTGCVRHGHSLHFVNANFVVEVTVHIVPRQLELEGARHGPFTCATGLLVRIFAAAHAHLTELLRIGLEHLCELACKESGLLATGLASNSARPRLTGGAHDILRAQPPFHKYTHLVIQETYLLENHVHVFPCHLEKLLIGVGESTVLFPLLHLCLQRQRVIQLLQDGGELPRHVQLIAVVGVPTHHVKRATIHFVRQSLLWNSLLPLLNAKILLMKPKEILYHEGVMDGVEKKACGGLKDPVAIINFVHHYFFHATSGLAGTKAQQRGARKQRSHRLKDVVVNQICCYIWYRPKKS</sequence>
<gene>
    <name evidence="1" type="ORF">STCU_09037</name>
</gene>